<comment type="caution">
    <text evidence="3">The sequence shown here is derived from an EMBL/GenBank/DDBJ whole genome shotgun (WGS) entry which is preliminary data.</text>
</comment>
<keyword evidence="2" id="KW-0472">Membrane</keyword>
<name>A0A5J5E8F4_9BIFI</name>
<keyword evidence="2" id="KW-0812">Transmembrane</keyword>
<accession>A0A5J5E8F4</accession>
<keyword evidence="2" id="KW-1133">Transmembrane helix</keyword>
<dbReference type="Proteomes" id="UP000326251">
    <property type="component" value="Unassembled WGS sequence"/>
</dbReference>
<reference evidence="3 4" key="1">
    <citation type="journal article" date="2019" name="Syst. Appl. Microbiol.">
        <title>Characterization of Bifidobacterium species in feaces of the Egyptian fruit bat: Description of B. vespertilionis sp. nov. and B. rousetti sp. nov.</title>
        <authorList>
            <person name="Modesto M."/>
            <person name="Satti M."/>
            <person name="Watanabe K."/>
            <person name="Puglisi E."/>
            <person name="Morelli L."/>
            <person name="Huang C.-H."/>
            <person name="Liou J.-S."/>
            <person name="Miyashita M."/>
            <person name="Tamura T."/>
            <person name="Saito S."/>
            <person name="Mori K."/>
            <person name="Huang L."/>
            <person name="Sciavilla P."/>
            <person name="Sandri C."/>
            <person name="Spiezio C."/>
            <person name="Vitali F."/>
            <person name="Cavalieri D."/>
            <person name="Perpetuini G."/>
            <person name="Tofalo R."/>
            <person name="Bonetti A."/>
            <person name="Arita M."/>
            <person name="Mattarelli P."/>
        </authorList>
    </citation>
    <scope>NUCLEOTIDE SEQUENCE [LARGE SCALE GENOMIC DNA]</scope>
    <source>
        <strain evidence="3 4">RST19</strain>
    </source>
</reference>
<feature type="transmembrane region" description="Helical" evidence="2">
    <location>
        <begin position="78"/>
        <end position="99"/>
    </location>
</feature>
<organism evidence="3 4">
    <name type="scientific">Bifidobacterium reuteri</name>
    <dbReference type="NCBI Taxonomy" id="983706"/>
    <lineage>
        <taxon>Bacteria</taxon>
        <taxon>Bacillati</taxon>
        <taxon>Actinomycetota</taxon>
        <taxon>Actinomycetes</taxon>
        <taxon>Bifidobacteriales</taxon>
        <taxon>Bifidobacteriaceae</taxon>
        <taxon>Bifidobacterium</taxon>
    </lineage>
</organism>
<dbReference type="EMBL" id="RZUG01000005">
    <property type="protein sequence ID" value="KAA8825740.1"/>
    <property type="molecule type" value="Genomic_DNA"/>
</dbReference>
<evidence type="ECO:0000256" key="2">
    <source>
        <dbReference type="SAM" id="Phobius"/>
    </source>
</evidence>
<protein>
    <submittedName>
        <fullName evidence="3">Uncharacterized protein</fullName>
    </submittedName>
</protein>
<dbReference type="RefSeq" id="WP_044089582.1">
    <property type="nucleotide sequence ID" value="NZ_RZUG01000005.1"/>
</dbReference>
<feature type="compositionally biased region" description="Basic and acidic residues" evidence="1">
    <location>
        <begin position="117"/>
        <end position="141"/>
    </location>
</feature>
<proteinExistence type="predicted"/>
<evidence type="ECO:0000256" key="1">
    <source>
        <dbReference type="SAM" id="MobiDB-lite"/>
    </source>
</evidence>
<gene>
    <name evidence="3" type="ORF">EMO92_04560</name>
</gene>
<feature type="region of interest" description="Disordered" evidence="1">
    <location>
        <begin position="109"/>
        <end position="141"/>
    </location>
</feature>
<dbReference type="AlphaFoldDB" id="A0A5J5E8F4"/>
<sequence>MGILWKISKWYNRYQFLMWIIGILTAIATPLVGYASYLLSANNQHAELLSDSPEYADETTTSNLLQWLTGQAQGYGRLLGIIAVLGILVIVFCIVFTIINWIGRRTKVSGVDEAEEQQEKGRRQAAEDDRYDDYGQSREYD</sequence>
<evidence type="ECO:0000313" key="3">
    <source>
        <dbReference type="EMBL" id="KAA8825740.1"/>
    </source>
</evidence>
<evidence type="ECO:0000313" key="4">
    <source>
        <dbReference type="Proteomes" id="UP000326251"/>
    </source>
</evidence>
<feature type="transmembrane region" description="Helical" evidence="2">
    <location>
        <begin position="16"/>
        <end position="39"/>
    </location>
</feature>